<dbReference type="EMBL" id="ANNX02000020">
    <property type="protein sequence ID" value="KYC42376.1"/>
    <property type="molecule type" value="Genomic_DNA"/>
</dbReference>
<dbReference type="AlphaFoldDB" id="A0A139XCI0"/>
<comment type="caution">
    <text evidence="1">The sequence shown here is derived from an EMBL/GenBank/DDBJ whole genome shotgun (WGS) entry which is preliminary data.</text>
</comment>
<organism evidence="1 2">
    <name type="scientific">Scytonema hofmannii PCC 7110</name>
    <dbReference type="NCBI Taxonomy" id="128403"/>
    <lineage>
        <taxon>Bacteria</taxon>
        <taxon>Bacillati</taxon>
        <taxon>Cyanobacteriota</taxon>
        <taxon>Cyanophyceae</taxon>
        <taxon>Nostocales</taxon>
        <taxon>Scytonemataceae</taxon>
        <taxon>Scytonema</taxon>
    </lineage>
</organism>
<proteinExistence type="predicted"/>
<dbReference type="Proteomes" id="UP000076925">
    <property type="component" value="Unassembled WGS sequence"/>
</dbReference>
<gene>
    <name evidence="1" type="ORF">WA1_20625</name>
</gene>
<accession>A0A139XCI0</accession>
<keyword evidence="2" id="KW-1185">Reference proteome</keyword>
<evidence type="ECO:0000313" key="2">
    <source>
        <dbReference type="Proteomes" id="UP000076925"/>
    </source>
</evidence>
<evidence type="ECO:0000313" key="1">
    <source>
        <dbReference type="EMBL" id="KYC42376.1"/>
    </source>
</evidence>
<sequence>MTYKELFDSVMKLYVLLLILAFLPTLTMNSQTYHLQSENFSDETESIKHEDQRLVYERFRVIAKDTVDGSYYIGRIQLNATQADYFCWCHSCTQLNPGIFVDGCLSESLDVNKRALLVIR</sequence>
<name>A0A139XCI0_9CYAN</name>
<protein>
    <submittedName>
        <fullName evidence="1">Uncharacterized protein</fullName>
    </submittedName>
</protein>
<reference evidence="1 2" key="1">
    <citation type="journal article" date="2013" name="Genome Biol. Evol.">
        <title>Genomes of Stigonematalean cyanobacteria (subsection V) and the evolution of oxygenic photosynthesis from prokaryotes to plastids.</title>
        <authorList>
            <person name="Dagan T."/>
            <person name="Roettger M."/>
            <person name="Stucken K."/>
            <person name="Landan G."/>
            <person name="Koch R."/>
            <person name="Major P."/>
            <person name="Gould S.B."/>
            <person name="Goremykin V.V."/>
            <person name="Rippka R."/>
            <person name="Tandeau de Marsac N."/>
            <person name="Gugger M."/>
            <person name="Lockhart P.J."/>
            <person name="Allen J.F."/>
            <person name="Brune I."/>
            <person name="Maus I."/>
            <person name="Puhler A."/>
            <person name="Martin W.F."/>
        </authorList>
    </citation>
    <scope>NUCLEOTIDE SEQUENCE [LARGE SCALE GENOMIC DNA]</scope>
    <source>
        <strain evidence="1 2">PCC 7110</strain>
    </source>
</reference>